<feature type="compositionally biased region" description="Low complexity" evidence="1">
    <location>
        <begin position="44"/>
        <end position="61"/>
    </location>
</feature>
<feature type="compositionally biased region" description="Polar residues" evidence="1">
    <location>
        <begin position="32"/>
        <end position="41"/>
    </location>
</feature>
<dbReference type="InterPro" id="IPR050678">
    <property type="entry name" value="DNA_Partitioning_ATPase"/>
</dbReference>
<sequence length="407" mass="42995">MHDDGRYDDPQVTGFGGRRSAGGDVSRETDHSTWSGDSSHPSPVVGRAPAVRGEAAAAPGVGPRGDAGRAAPHADSVSPPPGSGGGAGTTDPTATPAGEYGATEVAETAYVSRETPTREEDDPPLAMEAMRAVQILNPSGEVTMPRPERTRVMCVANQKGGVGKTTTTVNLAVALALHGNRVLVIDLDPQGNASTGLNVPHHTGVPDVYDCLIDSVPLAEVAQGVEGIPNLWCVPATIDLAGAEIELVSVVARESRLARAIAAYPGHFDYVFIDCPPSLGLLTVNALVAAQEVLIPIQCEYYALEGLNQLINNINLVRQHLNPSLDVSTILLTMYDRRTRLADAVEQDVRNHFGDKVLQAVIPRNVRVSEAPSYGQSVMTYDPGSRGATSYFEAAQEIAERGVKESR</sequence>
<dbReference type="Pfam" id="PF13614">
    <property type="entry name" value="AAA_31"/>
    <property type="match status" value="1"/>
</dbReference>
<dbReference type="CDD" id="cd02042">
    <property type="entry name" value="ParAB_family"/>
    <property type="match status" value="1"/>
</dbReference>
<keyword evidence="4" id="KW-1185">Reference proteome</keyword>
<name>A0ABY2DGY9_9ACTN</name>
<comment type="caution">
    <text evidence="3">The sequence shown here is derived from an EMBL/GenBank/DDBJ whole genome shotgun (WGS) entry which is preliminary data.</text>
</comment>
<dbReference type="InterPro" id="IPR025669">
    <property type="entry name" value="AAA_dom"/>
</dbReference>
<gene>
    <name evidence="3" type="ORF">E1091_10030</name>
</gene>
<evidence type="ECO:0000313" key="4">
    <source>
        <dbReference type="Proteomes" id="UP000295626"/>
    </source>
</evidence>
<organism evidence="3 4">
    <name type="scientific">Micromonospora fluostatini</name>
    <dbReference type="NCBI Taxonomy" id="1629071"/>
    <lineage>
        <taxon>Bacteria</taxon>
        <taxon>Bacillati</taxon>
        <taxon>Actinomycetota</taxon>
        <taxon>Actinomycetes</taxon>
        <taxon>Micromonosporales</taxon>
        <taxon>Micromonosporaceae</taxon>
        <taxon>Micromonospora</taxon>
    </lineage>
</organism>
<evidence type="ECO:0000313" key="3">
    <source>
        <dbReference type="EMBL" id="TDB95611.1"/>
    </source>
</evidence>
<feature type="compositionally biased region" description="Low complexity" evidence="1">
    <location>
        <begin position="89"/>
        <end position="98"/>
    </location>
</feature>
<feature type="compositionally biased region" description="Low complexity" evidence="1">
    <location>
        <begin position="68"/>
        <end position="77"/>
    </location>
</feature>
<dbReference type="InterPro" id="IPR027417">
    <property type="entry name" value="P-loop_NTPase"/>
</dbReference>
<reference evidence="3 4" key="1">
    <citation type="submission" date="2019-02" db="EMBL/GenBank/DDBJ databases">
        <title>Draft genome sequences of novel Actinobacteria.</title>
        <authorList>
            <person name="Sahin N."/>
            <person name="Ay H."/>
            <person name="Saygin H."/>
        </authorList>
    </citation>
    <scope>NUCLEOTIDE SEQUENCE [LARGE SCALE GENOMIC DNA]</scope>
    <source>
        <strain evidence="3 4">JCM 30529</strain>
    </source>
</reference>
<dbReference type="Proteomes" id="UP000295626">
    <property type="component" value="Unassembled WGS sequence"/>
</dbReference>
<feature type="domain" description="AAA" evidence="2">
    <location>
        <begin position="151"/>
        <end position="326"/>
    </location>
</feature>
<proteinExistence type="predicted"/>
<dbReference type="Gene3D" id="3.40.50.300">
    <property type="entry name" value="P-loop containing nucleotide triphosphate hydrolases"/>
    <property type="match status" value="1"/>
</dbReference>
<protein>
    <submittedName>
        <fullName evidence="3">ParA family protein</fullName>
    </submittedName>
</protein>
<dbReference type="PANTHER" id="PTHR13696:SF52">
    <property type="entry name" value="PARA FAMILY PROTEIN CT_582"/>
    <property type="match status" value="1"/>
</dbReference>
<dbReference type="PANTHER" id="PTHR13696">
    <property type="entry name" value="P-LOOP CONTAINING NUCLEOSIDE TRIPHOSPHATE HYDROLASE"/>
    <property type="match status" value="1"/>
</dbReference>
<feature type="region of interest" description="Disordered" evidence="1">
    <location>
        <begin position="1"/>
        <end position="99"/>
    </location>
</feature>
<dbReference type="SUPFAM" id="SSF52540">
    <property type="entry name" value="P-loop containing nucleoside triphosphate hydrolases"/>
    <property type="match status" value="1"/>
</dbReference>
<evidence type="ECO:0000256" key="1">
    <source>
        <dbReference type="SAM" id="MobiDB-lite"/>
    </source>
</evidence>
<accession>A0ABY2DGY9</accession>
<dbReference type="EMBL" id="SMKE01000306">
    <property type="protein sequence ID" value="TDB95611.1"/>
    <property type="molecule type" value="Genomic_DNA"/>
</dbReference>
<evidence type="ECO:0000259" key="2">
    <source>
        <dbReference type="Pfam" id="PF13614"/>
    </source>
</evidence>